<dbReference type="OrthoDB" id="9983056at2759"/>
<keyword evidence="1" id="KW-0732">Signal</keyword>
<dbReference type="Proteomes" id="UP000663882">
    <property type="component" value="Unassembled WGS sequence"/>
</dbReference>
<sequence length="102" mass="10888">MNNLIILLALLVVFIGYANGDVMCYFCSNCPYPFNAKLTSVTIVRGTTGFCARKSYSSDPSAPNSRGPAEPGLCNWTGLIIAIAAILAIAVCKNEAPQQDQQ</sequence>
<dbReference type="AlphaFoldDB" id="A0A815G8T5"/>
<evidence type="ECO:0000256" key="1">
    <source>
        <dbReference type="SAM" id="SignalP"/>
    </source>
</evidence>
<gene>
    <name evidence="2" type="ORF">RFH988_LOCUS31483</name>
</gene>
<feature type="signal peptide" evidence="1">
    <location>
        <begin position="1"/>
        <end position="20"/>
    </location>
</feature>
<name>A0A815G8T5_9BILA</name>
<feature type="chain" id="PRO_5032890621" evidence="1">
    <location>
        <begin position="21"/>
        <end position="102"/>
    </location>
</feature>
<dbReference type="EMBL" id="CAJNOO010003400">
    <property type="protein sequence ID" value="CAF1335269.1"/>
    <property type="molecule type" value="Genomic_DNA"/>
</dbReference>
<evidence type="ECO:0000313" key="2">
    <source>
        <dbReference type="EMBL" id="CAF1335269.1"/>
    </source>
</evidence>
<organism evidence="2 3">
    <name type="scientific">Rotaria sordida</name>
    <dbReference type="NCBI Taxonomy" id="392033"/>
    <lineage>
        <taxon>Eukaryota</taxon>
        <taxon>Metazoa</taxon>
        <taxon>Spiralia</taxon>
        <taxon>Gnathifera</taxon>
        <taxon>Rotifera</taxon>
        <taxon>Eurotatoria</taxon>
        <taxon>Bdelloidea</taxon>
        <taxon>Philodinida</taxon>
        <taxon>Philodinidae</taxon>
        <taxon>Rotaria</taxon>
    </lineage>
</organism>
<comment type="caution">
    <text evidence="2">The sequence shown here is derived from an EMBL/GenBank/DDBJ whole genome shotgun (WGS) entry which is preliminary data.</text>
</comment>
<evidence type="ECO:0000313" key="3">
    <source>
        <dbReference type="Proteomes" id="UP000663882"/>
    </source>
</evidence>
<accession>A0A815G8T5</accession>
<proteinExistence type="predicted"/>
<reference evidence="2" key="1">
    <citation type="submission" date="2021-02" db="EMBL/GenBank/DDBJ databases">
        <authorList>
            <person name="Nowell W R."/>
        </authorList>
    </citation>
    <scope>NUCLEOTIDE SEQUENCE</scope>
</reference>
<protein>
    <submittedName>
        <fullName evidence="2">Uncharacterized protein</fullName>
    </submittedName>
</protein>